<evidence type="ECO:0000313" key="3">
    <source>
        <dbReference type="EMBL" id="ARN77015.1"/>
    </source>
</evidence>
<dbReference type="AlphaFoldDB" id="A0A1W6MHE8"/>
<dbReference type="Pfam" id="PF06724">
    <property type="entry name" value="DUF1206"/>
    <property type="match status" value="2"/>
</dbReference>
<gene>
    <name evidence="3" type="ORF">BST97_02815</name>
</gene>
<feature type="transmembrane region" description="Helical" evidence="1">
    <location>
        <begin position="133"/>
        <end position="154"/>
    </location>
</feature>
<evidence type="ECO:0000313" key="4">
    <source>
        <dbReference type="Proteomes" id="UP000193431"/>
    </source>
</evidence>
<proteinExistence type="predicted"/>
<feature type="transmembrane region" description="Helical" evidence="1">
    <location>
        <begin position="228"/>
        <end position="247"/>
    </location>
</feature>
<feature type="transmembrane region" description="Helical" evidence="1">
    <location>
        <begin position="51"/>
        <end position="74"/>
    </location>
</feature>
<keyword evidence="1" id="KW-1133">Transmembrane helix</keyword>
<accession>A0A1W6MHE8</accession>
<keyword evidence="4" id="KW-1185">Reference proteome</keyword>
<feature type="transmembrane region" description="Helical" evidence="1">
    <location>
        <begin position="190"/>
        <end position="208"/>
    </location>
</feature>
<evidence type="ECO:0000256" key="1">
    <source>
        <dbReference type="SAM" id="Phobius"/>
    </source>
</evidence>
<dbReference type="RefSeq" id="WP_085765815.1">
    <property type="nucleotide sequence ID" value="NZ_CP019344.1"/>
</dbReference>
<name>A0A1W6MHE8_9FLAO</name>
<protein>
    <recommendedName>
        <fullName evidence="2">DUF1206 domain-containing protein</fullName>
    </recommendedName>
</protein>
<dbReference type="Proteomes" id="UP000193431">
    <property type="component" value="Chromosome"/>
</dbReference>
<feature type="transmembrane region" description="Helical" evidence="1">
    <location>
        <begin position="94"/>
        <end position="113"/>
    </location>
</feature>
<keyword evidence="1" id="KW-0472">Membrane</keyword>
<feature type="transmembrane region" description="Helical" evidence="1">
    <location>
        <begin position="12"/>
        <end position="31"/>
    </location>
</feature>
<feature type="domain" description="DUF1206" evidence="2">
    <location>
        <begin position="11"/>
        <end position="76"/>
    </location>
</feature>
<dbReference type="OrthoDB" id="1490880at2"/>
<dbReference type="STRING" id="331648.BST97_02815"/>
<feature type="domain" description="DUF1206" evidence="2">
    <location>
        <begin position="184"/>
        <end position="250"/>
    </location>
</feature>
<reference evidence="3 4" key="1">
    <citation type="submission" date="2016-11" db="EMBL/GenBank/DDBJ databases">
        <title>Trade-off between light-utilization and light-protection in marine flavobacteria.</title>
        <authorList>
            <person name="Kumagai Y."/>
        </authorList>
    </citation>
    <scope>NUCLEOTIDE SEQUENCE [LARGE SCALE GENOMIC DNA]</scope>
    <source>
        <strain evidence="3 4">JCM 13191</strain>
    </source>
</reference>
<sequence>MKASRRFARYGIFIKGVVFFLMGALAALTASKVTYQLKGGRDILEWISALTFGWFLLLLITVGIAGYVFSRFYLAFNKNDYEGYGKNKIRRFAYFINGIGYIALLFTCIKLLIGAGFSEGNQRLFVFLLSKWWGMYILIITSVGLGVSALNEWYMAFGTMINKMILENQLTTRNYKLLLALGRVGRFSRGIVFGVFSYLFFKVIVGWSNEVPKSTGEAFTFLSIEYGSWTMGIVASGLALYGLYLILSAKHRNIPIY</sequence>
<evidence type="ECO:0000259" key="2">
    <source>
        <dbReference type="Pfam" id="PF06724"/>
    </source>
</evidence>
<dbReference type="InterPro" id="IPR009597">
    <property type="entry name" value="DUF1206"/>
</dbReference>
<dbReference type="EMBL" id="CP019344">
    <property type="protein sequence ID" value="ARN77015.1"/>
    <property type="molecule type" value="Genomic_DNA"/>
</dbReference>
<organism evidence="3 4">
    <name type="scientific">Nonlabens spongiae</name>
    <dbReference type="NCBI Taxonomy" id="331648"/>
    <lineage>
        <taxon>Bacteria</taxon>
        <taxon>Pseudomonadati</taxon>
        <taxon>Bacteroidota</taxon>
        <taxon>Flavobacteriia</taxon>
        <taxon>Flavobacteriales</taxon>
        <taxon>Flavobacteriaceae</taxon>
        <taxon>Nonlabens</taxon>
    </lineage>
</organism>
<keyword evidence="1" id="KW-0812">Transmembrane</keyword>